<evidence type="ECO:0000313" key="7">
    <source>
        <dbReference type="Proteomes" id="UP000184389"/>
    </source>
</evidence>
<sequence>MVSVGNTINGVLFEGLIDEDENLEIQPAVAESWEISDDGLFYTFHLRKDAKWSDGEPVTTKNFEYSWKRALTPENAVKLANEFFYIKNAEACFNGEILPIKGDVKRAQAALAEAGYPNGEGFPKVEYLYNSSPGNKRTAEMLQEMWKNNLNIDIELVNVEYKVESERRHSGQFQLARSAWNGGRFPFSYLQIFETGNSNNNPQFSDPEYDALVKKIRTEIDIAKKNELLHEAEEFALKNYIVCPLTYGSSTLLLSNRVKDFRISPTGSITFHYVYIEE</sequence>
<organism evidence="6 7">
    <name type="scientific">Sporanaerobacter acetigenes DSM 13106</name>
    <dbReference type="NCBI Taxonomy" id="1123281"/>
    <lineage>
        <taxon>Bacteria</taxon>
        <taxon>Bacillati</taxon>
        <taxon>Bacillota</taxon>
        <taxon>Tissierellia</taxon>
        <taxon>Tissierellales</taxon>
        <taxon>Sporanaerobacteraceae</taxon>
        <taxon>Sporanaerobacter</taxon>
    </lineage>
</organism>
<dbReference type="RefSeq" id="WP_072745462.1">
    <property type="nucleotide sequence ID" value="NZ_FQXR01000026.1"/>
</dbReference>
<feature type="domain" description="Solute-binding protein family 5" evidence="5">
    <location>
        <begin position="24"/>
        <end position="84"/>
    </location>
</feature>
<keyword evidence="4" id="KW-0732">Signal</keyword>
<dbReference type="Proteomes" id="UP000184389">
    <property type="component" value="Unassembled WGS sequence"/>
</dbReference>
<dbReference type="GO" id="GO:1904680">
    <property type="term" value="F:peptide transmembrane transporter activity"/>
    <property type="evidence" value="ECO:0007669"/>
    <property type="project" value="TreeGrafter"/>
</dbReference>
<dbReference type="PANTHER" id="PTHR30290:SF10">
    <property type="entry name" value="PERIPLASMIC OLIGOPEPTIDE-BINDING PROTEIN-RELATED"/>
    <property type="match status" value="1"/>
</dbReference>
<dbReference type="Pfam" id="PF00496">
    <property type="entry name" value="SBP_bac_5"/>
    <property type="match status" value="2"/>
</dbReference>
<dbReference type="Gene3D" id="3.90.76.10">
    <property type="entry name" value="Dipeptide-binding Protein, Domain 1"/>
    <property type="match status" value="1"/>
</dbReference>
<evidence type="ECO:0000256" key="4">
    <source>
        <dbReference type="ARBA" id="ARBA00022729"/>
    </source>
</evidence>
<dbReference type="SUPFAM" id="SSF53850">
    <property type="entry name" value="Periplasmic binding protein-like II"/>
    <property type="match status" value="2"/>
</dbReference>
<comment type="similarity">
    <text evidence="2">Belongs to the bacterial solute-binding protein 5 family.</text>
</comment>
<dbReference type="PANTHER" id="PTHR30290">
    <property type="entry name" value="PERIPLASMIC BINDING COMPONENT OF ABC TRANSPORTER"/>
    <property type="match status" value="1"/>
</dbReference>
<dbReference type="OrthoDB" id="9801912at2"/>
<protein>
    <submittedName>
        <fullName evidence="6">Extracellular solute-binding protein, family 5 Middle</fullName>
    </submittedName>
</protein>
<keyword evidence="7" id="KW-1185">Reference proteome</keyword>
<feature type="domain" description="Solute-binding protein family 5" evidence="5">
    <location>
        <begin position="101"/>
        <end position="197"/>
    </location>
</feature>
<dbReference type="Gene3D" id="3.10.105.10">
    <property type="entry name" value="Dipeptide-binding Protein, Domain 3"/>
    <property type="match status" value="1"/>
</dbReference>
<dbReference type="STRING" id="1123281.SAMN02745180_02875"/>
<gene>
    <name evidence="6" type="ORF">SAMN02745180_02875</name>
</gene>
<dbReference type="GO" id="GO:0015833">
    <property type="term" value="P:peptide transport"/>
    <property type="evidence" value="ECO:0007669"/>
    <property type="project" value="TreeGrafter"/>
</dbReference>
<evidence type="ECO:0000256" key="1">
    <source>
        <dbReference type="ARBA" id="ARBA00004196"/>
    </source>
</evidence>
<evidence type="ECO:0000313" key="6">
    <source>
        <dbReference type="EMBL" id="SHI20829.1"/>
    </source>
</evidence>
<dbReference type="AlphaFoldDB" id="A0A1M5Z9D1"/>
<name>A0A1M5Z9D1_9FIRM</name>
<dbReference type="GO" id="GO:0030313">
    <property type="term" value="C:cell envelope"/>
    <property type="evidence" value="ECO:0007669"/>
    <property type="project" value="UniProtKB-SubCell"/>
</dbReference>
<proteinExistence type="inferred from homology"/>
<dbReference type="Gene3D" id="3.40.190.10">
    <property type="entry name" value="Periplasmic binding protein-like II"/>
    <property type="match status" value="1"/>
</dbReference>
<evidence type="ECO:0000259" key="5">
    <source>
        <dbReference type="Pfam" id="PF00496"/>
    </source>
</evidence>
<keyword evidence="3" id="KW-0813">Transport</keyword>
<evidence type="ECO:0000256" key="2">
    <source>
        <dbReference type="ARBA" id="ARBA00005695"/>
    </source>
</evidence>
<accession>A0A1M5Z9D1</accession>
<evidence type="ECO:0000256" key="3">
    <source>
        <dbReference type="ARBA" id="ARBA00022448"/>
    </source>
</evidence>
<comment type="subcellular location">
    <subcellularLocation>
        <location evidence="1">Cell envelope</location>
    </subcellularLocation>
</comment>
<dbReference type="InterPro" id="IPR039424">
    <property type="entry name" value="SBP_5"/>
</dbReference>
<dbReference type="InterPro" id="IPR000914">
    <property type="entry name" value="SBP_5_dom"/>
</dbReference>
<dbReference type="EMBL" id="FQXR01000026">
    <property type="protein sequence ID" value="SHI20829.1"/>
    <property type="molecule type" value="Genomic_DNA"/>
</dbReference>
<reference evidence="6 7" key="1">
    <citation type="submission" date="2016-11" db="EMBL/GenBank/DDBJ databases">
        <authorList>
            <person name="Jaros S."/>
            <person name="Januszkiewicz K."/>
            <person name="Wedrychowicz H."/>
        </authorList>
    </citation>
    <scope>NUCLEOTIDE SEQUENCE [LARGE SCALE GENOMIC DNA]</scope>
    <source>
        <strain evidence="6 7">DSM 13106</strain>
    </source>
</reference>